<keyword evidence="3" id="KW-0808">Transferase</keyword>
<dbReference type="CDD" id="cd02440">
    <property type="entry name" value="AdoMet_MTases"/>
    <property type="match status" value="1"/>
</dbReference>
<dbReference type="EMBL" id="MU842825">
    <property type="protein sequence ID" value="KAK2033043.1"/>
    <property type="molecule type" value="Genomic_DNA"/>
</dbReference>
<sequence length="380" mass="42253">MAEGRTATKSPSPTQPSEAERRTATGAASHPQSPKTARRSPSPAMDQPFHPTIEAEGDEQEDEGDGYETASNASSCGTSSLSSSVRDYNFENKRRYHKFKEGRYAFPNDDAEQEREDMKHAMVVTICGGALHSAPLKNPHKILDVGTGTGIWAIDMGDEYPEAEITGVDLSPIQPAYVPVNVSFIVDDAEAEWLYPENSFDYIHLRHMGPAIKNWTKLFAQAYRRTLKPGGWVEIQEIQWDYQCDDGTMPPGYAVKKMSQLLWQGLSNLGITESPTNAIPQHLKDAGFLYEIHDIHKVPFGAWPKRLDLKKIGSYCKAVTYDGLYGITVGPLTRGLGWTAEEVEIFLIDVRKDLLNTSIHSYVFYHSIAGQKPMDAEVLG</sequence>
<evidence type="ECO:0000313" key="4">
    <source>
        <dbReference type="Proteomes" id="UP001232148"/>
    </source>
</evidence>
<dbReference type="GO" id="GO:0008168">
    <property type="term" value="F:methyltransferase activity"/>
    <property type="evidence" value="ECO:0007669"/>
    <property type="project" value="UniProtKB-KW"/>
</dbReference>
<protein>
    <submittedName>
        <fullName evidence="3">TAM domain methyltransferase</fullName>
    </submittedName>
</protein>
<dbReference type="Gene3D" id="3.40.50.150">
    <property type="entry name" value="Vaccinia Virus protein VP39"/>
    <property type="match status" value="1"/>
</dbReference>
<feature type="compositionally biased region" description="Acidic residues" evidence="2">
    <location>
        <begin position="55"/>
        <end position="66"/>
    </location>
</feature>
<dbReference type="PANTHER" id="PTHR43591">
    <property type="entry name" value="METHYLTRANSFERASE"/>
    <property type="match status" value="1"/>
</dbReference>
<dbReference type="InterPro" id="IPR029063">
    <property type="entry name" value="SAM-dependent_MTases_sf"/>
</dbReference>
<evidence type="ECO:0000313" key="3">
    <source>
        <dbReference type="EMBL" id="KAK2033043.1"/>
    </source>
</evidence>
<comment type="caution">
    <text evidence="3">The sequence shown here is derived from an EMBL/GenBank/DDBJ whole genome shotgun (WGS) entry which is preliminary data.</text>
</comment>
<reference evidence="3" key="1">
    <citation type="submission" date="2021-06" db="EMBL/GenBank/DDBJ databases">
        <title>Comparative genomics, transcriptomics and evolutionary studies reveal genomic signatures of adaptation to plant cell wall in hemibiotrophic fungi.</title>
        <authorList>
            <consortium name="DOE Joint Genome Institute"/>
            <person name="Baroncelli R."/>
            <person name="Diaz J.F."/>
            <person name="Benocci T."/>
            <person name="Peng M."/>
            <person name="Battaglia E."/>
            <person name="Haridas S."/>
            <person name="Andreopoulos W."/>
            <person name="Labutti K."/>
            <person name="Pangilinan J."/>
            <person name="Floch G.L."/>
            <person name="Makela M.R."/>
            <person name="Henrissat B."/>
            <person name="Grigoriev I.V."/>
            <person name="Crouch J.A."/>
            <person name="De Vries R.P."/>
            <person name="Sukno S.A."/>
            <person name="Thon M.R."/>
        </authorList>
    </citation>
    <scope>NUCLEOTIDE SEQUENCE</scope>
    <source>
        <strain evidence="3">MAFF235873</strain>
    </source>
</reference>
<proteinExistence type="inferred from homology"/>
<dbReference type="GO" id="GO:0032259">
    <property type="term" value="P:methylation"/>
    <property type="evidence" value="ECO:0007669"/>
    <property type="project" value="UniProtKB-KW"/>
</dbReference>
<dbReference type="PANTHER" id="PTHR43591:SF10">
    <property type="entry name" value="ABC TRANSMEMBRANE TYPE-1 DOMAIN-CONTAINING PROTEIN-RELATED"/>
    <property type="match status" value="1"/>
</dbReference>
<keyword evidence="3" id="KW-0489">Methyltransferase</keyword>
<evidence type="ECO:0000256" key="1">
    <source>
        <dbReference type="ARBA" id="ARBA00038158"/>
    </source>
</evidence>
<feature type="region of interest" description="Disordered" evidence="2">
    <location>
        <begin position="1"/>
        <end position="83"/>
    </location>
</feature>
<organism evidence="3 4">
    <name type="scientific">Colletotrichum zoysiae</name>
    <dbReference type="NCBI Taxonomy" id="1216348"/>
    <lineage>
        <taxon>Eukaryota</taxon>
        <taxon>Fungi</taxon>
        <taxon>Dikarya</taxon>
        <taxon>Ascomycota</taxon>
        <taxon>Pezizomycotina</taxon>
        <taxon>Sordariomycetes</taxon>
        <taxon>Hypocreomycetidae</taxon>
        <taxon>Glomerellales</taxon>
        <taxon>Glomerellaceae</taxon>
        <taxon>Colletotrichum</taxon>
        <taxon>Colletotrichum graminicola species complex</taxon>
    </lineage>
</organism>
<feature type="compositionally biased region" description="Polar residues" evidence="2">
    <location>
        <begin position="7"/>
        <end position="17"/>
    </location>
</feature>
<name>A0AAD9M8S9_9PEZI</name>
<comment type="similarity">
    <text evidence="1">Belongs to the methyltransferase superfamily. LaeA methyltransferase family.</text>
</comment>
<dbReference type="SUPFAM" id="SSF53335">
    <property type="entry name" value="S-adenosyl-L-methionine-dependent methyltransferases"/>
    <property type="match status" value="1"/>
</dbReference>
<keyword evidence="4" id="KW-1185">Reference proteome</keyword>
<dbReference type="Proteomes" id="UP001232148">
    <property type="component" value="Unassembled WGS sequence"/>
</dbReference>
<gene>
    <name evidence="3" type="ORF">LX32DRAFT_610883</name>
</gene>
<dbReference type="Pfam" id="PF13489">
    <property type="entry name" value="Methyltransf_23"/>
    <property type="match status" value="1"/>
</dbReference>
<accession>A0AAD9M8S9</accession>
<feature type="compositionally biased region" description="Low complexity" evidence="2">
    <location>
        <begin position="67"/>
        <end position="83"/>
    </location>
</feature>
<dbReference type="AlphaFoldDB" id="A0AAD9M8S9"/>
<evidence type="ECO:0000256" key="2">
    <source>
        <dbReference type="SAM" id="MobiDB-lite"/>
    </source>
</evidence>